<evidence type="ECO:0000256" key="4">
    <source>
        <dbReference type="ARBA" id="ARBA00022989"/>
    </source>
</evidence>
<comment type="caution">
    <text evidence="7">The sequence shown here is derived from an EMBL/GenBank/DDBJ whole genome shotgun (WGS) entry which is preliminary data.</text>
</comment>
<name>A0A8J1T4M5_OWEFU</name>
<evidence type="ECO:0000256" key="5">
    <source>
        <dbReference type="ARBA" id="ARBA00023136"/>
    </source>
</evidence>
<dbReference type="InterPro" id="IPR013587">
    <property type="entry name" value="Nitrate/nitrite_sensing"/>
</dbReference>
<dbReference type="InterPro" id="IPR029787">
    <property type="entry name" value="Nucleotide_cyclase"/>
</dbReference>
<evidence type="ECO:0000256" key="3">
    <source>
        <dbReference type="ARBA" id="ARBA00022741"/>
    </source>
</evidence>
<dbReference type="Gene3D" id="3.30.70.1230">
    <property type="entry name" value="Nucleotide cyclase"/>
    <property type="match status" value="1"/>
</dbReference>
<dbReference type="EMBL" id="CAIIXF020000005">
    <property type="protein sequence ID" value="CAH1784912.1"/>
    <property type="molecule type" value="Genomic_DNA"/>
</dbReference>
<dbReference type="Gene3D" id="6.10.250.780">
    <property type="match status" value="1"/>
</dbReference>
<dbReference type="OrthoDB" id="60033at2759"/>
<evidence type="ECO:0000256" key="2">
    <source>
        <dbReference type="ARBA" id="ARBA00022692"/>
    </source>
</evidence>
<keyword evidence="4" id="KW-1133">Transmembrane helix</keyword>
<dbReference type="GO" id="GO:0004016">
    <property type="term" value="F:adenylate cyclase activity"/>
    <property type="evidence" value="ECO:0007669"/>
    <property type="project" value="TreeGrafter"/>
</dbReference>
<evidence type="ECO:0000256" key="1">
    <source>
        <dbReference type="ARBA" id="ARBA00004370"/>
    </source>
</evidence>
<keyword evidence="3" id="KW-0547">Nucleotide-binding</keyword>
<keyword evidence="8" id="KW-1185">Reference proteome</keyword>
<dbReference type="SUPFAM" id="SSF55073">
    <property type="entry name" value="Nucleotide cyclase"/>
    <property type="match status" value="1"/>
</dbReference>
<organism evidence="7 8">
    <name type="scientific">Owenia fusiformis</name>
    <name type="common">Polychaete worm</name>
    <dbReference type="NCBI Taxonomy" id="6347"/>
    <lineage>
        <taxon>Eukaryota</taxon>
        <taxon>Metazoa</taxon>
        <taxon>Spiralia</taxon>
        <taxon>Lophotrochozoa</taxon>
        <taxon>Annelida</taxon>
        <taxon>Polychaeta</taxon>
        <taxon>Sedentaria</taxon>
        <taxon>Canalipalpata</taxon>
        <taxon>Sabellida</taxon>
        <taxon>Oweniida</taxon>
        <taxon>Oweniidae</taxon>
        <taxon>Owenia</taxon>
    </lineage>
</organism>
<dbReference type="Pfam" id="PF00211">
    <property type="entry name" value="Guanylate_cyc"/>
    <property type="match status" value="1"/>
</dbReference>
<proteinExistence type="predicted"/>
<dbReference type="GO" id="GO:0005886">
    <property type="term" value="C:plasma membrane"/>
    <property type="evidence" value="ECO:0007669"/>
    <property type="project" value="TreeGrafter"/>
</dbReference>
<accession>A0A8J1T4M5</accession>
<dbReference type="GO" id="GO:0007168">
    <property type="term" value="P:receptor guanylyl cyclase signaling pathway"/>
    <property type="evidence" value="ECO:0007669"/>
    <property type="project" value="TreeGrafter"/>
</dbReference>
<dbReference type="AlphaFoldDB" id="A0A8J1T4M5"/>
<dbReference type="PANTHER" id="PTHR11920">
    <property type="entry name" value="GUANYLYL CYCLASE"/>
    <property type="match status" value="1"/>
</dbReference>
<keyword evidence="6" id="KW-0456">Lyase</keyword>
<gene>
    <name evidence="7" type="ORF">OFUS_LOCUS11034</name>
</gene>
<dbReference type="SMART" id="SM00044">
    <property type="entry name" value="CYCc"/>
    <property type="match status" value="1"/>
</dbReference>
<dbReference type="InterPro" id="IPR001054">
    <property type="entry name" value="A/G_cyclase"/>
</dbReference>
<keyword evidence="5" id="KW-0472">Membrane</keyword>
<comment type="subcellular location">
    <subcellularLocation>
        <location evidence="1">Membrane</location>
    </subcellularLocation>
</comment>
<dbReference type="PROSITE" id="PS50125">
    <property type="entry name" value="GUANYLATE_CYCLASE_2"/>
    <property type="match status" value="1"/>
</dbReference>
<dbReference type="GO" id="GO:0001653">
    <property type="term" value="F:peptide receptor activity"/>
    <property type="evidence" value="ECO:0007669"/>
    <property type="project" value="TreeGrafter"/>
</dbReference>
<dbReference type="CDD" id="cd07302">
    <property type="entry name" value="CHD"/>
    <property type="match status" value="1"/>
</dbReference>
<dbReference type="GO" id="GO:0000166">
    <property type="term" value="F:nucleotide binding"/>
    <property type="evidence" value="ECO:0007669"/>
    <property type="project" value="UniProtKB-KW"/>
</dbReference>
<feature type="non-terminal residue" evidence="7">
    <location>
        <position position="1"/>
    </location>
</feature>
<evidence type="ECO:0000256" key="6">
    <source>
        <dbReference type="ARBA" id="ARBA00023239"/>
    </source>
</evidence>
<dbReference type="Proteomes" id="UP000749559">
    <property type="component" value="Unassembled WGS sequence"/>
</dbReference>
<dbReference type="GO" id="GO:0004383">
    <property type="term" value="F:guanylate cyclase activity"/>
    <property type="evidence" value="ECO:0007669"/>
    <property type="project" value="TreeGrafter"/>
</dbReference>
<dbReference type="Pfam" id="PF08376">
    <property type="entry name" value="NIT"/>
    <property type="match status" value="1"/>
</dbReference>
<evidence type="ECO:0000313" key="7">
    <source>
        <dbReference type="EMBL" id="CAH1784912.1"/>
    </source>
</evidence>
<evidence type="ECO:0000313" key="8">
    <source>
        <dbReference type="Proteomes" id="UP000749559"/>
    </source>
</evidence>
<dbReference type="InterPro" id="IPR050401">
    <property type="entry name" value="Cyclic_nucleotide_synthase"/>
</dbReference>
<sequence>KHHLKGKTSLNPSSVDHFEYVEAQRLYIQSFRERVAIDQEVTIADAIRFYSDINDELLKWVGISVNEAKDVGNWKTLVAYHMLVLSKEQTGMERTLGSSYFAAGGLDRKGHLSYERRKQMGATYLKTCTEYNPVVASRIEHKFPKTKVAIASMREDITLNNITGPSAQKGRYWFLNMTKLITFMGTIQDDMAHEIVVTLRKEAKDSITTIVVNVLVLTGVCILCPTVLFFIQKVTADIQNTASVLKEQTKDLIAEKRVTDFLMCQWLPRTVADQLKNHLPIKPESFDHCTIYFGTVVGFKHIAAQITPRQVIALLNNLHRTLDARMELYDVYKVETMEDASCMVASGVPRRNGVNHVTEIATMALDLVSAVAKKDVPHMVDSRLELRSGFHSGVCVAGLVGFKMPRYCLFGDTVRTASIMESTGMASEIQISEAAFILLRSNNMYVMKKREETNSKGSQQTTWWLISKEGFVSEEQIVTSFSSFPDLLQQVKD</sequence>
<protein>
    <submittedName>
        <fullName evidence="7">Uncharacterized protein</fullName>
    </submittedName>
</protein>
<dbReference type="GO" id="GO:0035556">
    <property type="term" value="P:intracellular signal transduction"/>
    <property type="evidence" value="ECO:0007669"/>
    <property type="project" value="InterPro"/>
</dbReference>
<keyword evidence="2" id="KW-0812">Transmembrane</keyword>
<dbReference type="PANTHER" id="PTHR11920:SF501">
    <property type="entry name" value="GUANYLATE CYCLASE 32E"/>
    <property type="match status" value="1"/>
</dbReference>
<reference evidence="7" key="1">
    <citation type="submission" date="2022-03" db="EMBL/GenBank/DDBJ databases">
        <authorList>
            <person name="Martin C."/>
        </authorList>
    </citation>
    <scope>NUCLEOTIDE SEQUENCE</scope>
</reference>
<dbReference type="FunFam" id="3.30.70.1230:FF:000030">
    <property type="entry name" value="Si:ch211-215j19.12"/>
    <property type="match status" value="1"/>
</dbReference>